<proteinExistence type="predicted"/>
<dbReference type="Proteomes" id="UP000007397">
    <property type="component" value="Chromosome"/>
</dbReference>
<keyword evidence="2" id="KW-1185">Reference proteome</keyword>
<dbReference type="KEGG" id="hhd:HBHAL_4957"/>
<name>I0JT21_HALH3</name>
<gene>
    <name evidence="1" type="ordered locus">HBHAL_4957</name>
</gene>
<protein>
    <submittedName>
        <fullName evidence="1">Uncharacterized protein</fullName>
    </submittedName>
</protein>
<dbReference type="HOGENOM" id="CLU_3403871_0_0_9"/>
<dbReference type="AlphaFoldDB" id="I0JT21"/>
<reference evidence="1 2" key="1">
    <citation type="journal article" date="2013" name="Environ. Microbiol.">
        <title>Chloride and organic osmolytes: a hybrid strategy to cope with elevated salinities by the moderately halophilic, chloride-dependent bacterium Halobacillus halophilus.</title>
        <authorList>
            <person name="Saum S.H."/>
            <person name="Pfeiffer F."/>
            <person name="Palm P."/>
            <person name="Rampp M."/>
            <person name="Schuster S.C."/>
            <person name="Muller V."/>
            <person name="Oesterhelt D."/>
        </authorList>
    </citation>
    <scope>NUCLEOTIDE SEQUENCE [LARGE SCALE GENOMIC DNA]</scope>
    <source>
        <strain evidence="2">ATCC 35676 / DSM 2266 / JCM 20832 / KCTC 3685 / LMG 17431 / NBRC 102448 / NCIMB 2269</strain>
    </source>
</reference>
<dbReference type="EMBL" id="HE717023">
    <property type="protein sequence ID" value="CCG47293.1"/>
    <property type="molecule type" value="Genomic_DNA"/>
</dbReference>
<organism evidence="1 2">
    <name type="scientific">Halobacillus halophilus (strain ATCC 35676 / DSM 2266 / JCM 20832 / KCTC 3685 / LMG 17431 / NBRC 102448 / NCIMB 2269)</name>
    <name type="common">Sporosarcina halophila</name>
    <dbReference type="NCBI Taxonomy" id="866895"/>
    <lineage>
        <taxon>Bacteria</taxon>
        <taxon>Bacillati</taxon>
        <taxon>Bacillota</taxon>
        <taxon>Bacilli</taxon>
        <taxon>Bacillales</taxon>
        <taxon>Bacillaceae</taxon>
        <taxon>Halobacillus</taxon>
    </lineage>
</organism>
<sequence>MTFSFAFTIASIILTLVLSSIIVDLQTEED</sequence>
<evidence type="ECO:0000313" key="2">
    <source>
        <dbReference type="Proteomes" id="UP000007397"/>
    </source>
</evidence>
<accession>I0JT21</accession>
<evidence type="ECO:0000313" key="1">
    <source>
        <dbReference type="EMBL" id="CCG47293.1"/>
    </source>
</evidence>